<name>A0A9N9QM30_9CUCU</name>
<evidence type="ECO:0000313" key="7">
    <source>
        <dbReference type="Proteomes" id="UP001152799"/>
    </source>
</evidence>
<dbReference type="OrthoDB" id="432970at2759"/>
<dbReference type="InterPro" id="IPR002893">
    <property type="entry name" value="Znf_MYND"/>
</dbReference>
<dbReference type="GO" id="GO:0005737">
    <property type="term" value="C:cytoplasm"/>
    <property type="evidence" value="ECO:0007669"/>
    <property type="project" value="TreeGrafter"/>
</dbReference>
<evidence type="ECO:0000259" key="5">
    <source>
        <dbReference type="PROSITE" id="PS50865"/>
    </source>
</evidence>
<reference evidence="6" key="1">
    <citation type="submission" date="2022-01" db="EMBL/GenBank/DDBJ databases">
        <authorList>
            <person name="King R."/>
        </authorList>
    </citation>
    <scope>NUCLEOTIDE SEQUENCE</scope>
</reference>
<dbReference type="InterPro" id="IPR052298">
    <property type="entry name" value="ZMYND10"/>
</dbReference>
<organism evidence="6 7">
    <name type="scientific">Ceutorhynchus assimilis</name>
    <name type="common">cabbage seed weevil</name>
    <dbReference type="NCBI Taxonomy" id="467358"/>
    <lineage>
        <taxon>Eukaryota</taxon>
        <taxon>Metazoa</taxon>
        <taxon>Ecdysozoa</taxon>
        <taxon>Arthropoda</taxon>
        <taxon>Hexapoda</taxon>
        <taxon>Insecta</taxon>
        <taxon>Pterygota</taxon>
        <taxon>Neoptera</taxon>
        <taxon>Endopterygota</taxon>
        <taxon>Coleoptera</taxon>
        <taxon>Polyphaga</taxon>
        <taxon>Cucujiformia</taxon>
        <taxon>Curculionidae</taxon>
        <taxon>Ceutorhynchinae</taxon>
        <taxon>Ceutorhynchus</taxon>
    </lineage>
</organism>
<dbReference type="PANTHER" id="PTHR13244:SF7">
    <property type="entry name" value="ZINC FINGER MYND DOMAIN-CONTAINING PROTEIN 10"/>
    <property type="match status" value="1"/>
</dbReference>
<evidence type="ECO:0000256" key="2">
    <source>
        <dbReference type="ARBA" id="ARBA00022771"/>
    </source>
</evidence>
<sequence length="419" mass="48391">MESVLMPNEIDLFVDSMVPQNMKNLGTEQWLDWHNRLQKLNQEAAVEAACLKEEHVKETLVSFGKAKILVHEAILINIWKYTVLPKLLKLEPNPESTFIAYSILYHEGVCVSLLELVMYHSSCCEALEDSAIDLLDYVSGVISQLLNVKQEETPKHHENAQEELFRQRKNLSFEIGIKGLGILRYLAENMERLPVSVCSRLYGTHDVPVLLTEILMSKPWLNNGKQYVAGKWKDWDYEQLGQAEAQVWLTLRYILLDPECMKYYPITESRRNQLTRLLPLMSPTLLDQLSPMFELKHWLCKVSCLQEYSAPPKPLLLEAILDIKECIMQECGGKWKEIARKQVGNIFTKNKESLKDAAMKLTDAYNTDLLEQFEVKDSQMCAQCGKSAIQRCSKCKQSWYCSRSCQVNHWPQHKEDCIV</sequence>
<feature type="domain" description="MYND-type" evidence="5">
    <location>
        <begin position="381"/>
        <end position="417"/>
    </location>
</feature>
<evidence type="ECO:0000313" key="6">
    <source>
        <dbReference type="EMBL" id="CAG9764398.1"/>
    </source>
</evidence>
<dbReference type="GO" id="GO:0036158">
    <property type="term" value="P:outer dynein arm assembly"/>
    <property type="evidence" value="ECO:0007669"/>
    <property type="project" value="TreeGrafter"/>
</dbReference>
<dbReference type="SUPFAM" id="SSF144232">
    <property type="entry name" value="HIT/MYND zinc finger-like"/>
    <property type="match status" value="1"/>
</dbReference>
<gene>
    <name evidence="6" type="ORF">CEUTPL_LOCUS5038</name>
</gene>
<dbReference type="AlphaFoldDB" id="A0A9N9QM30"/>
<protein>
    <recommendedName>
        <fullName evidence="5">MYND-type domain-containing protein</fullName>
    </recommendedName>
</protein>
<accession>A0A9N9QM30</accession>
<dbReference type="GO" id="GO:0036159">
    <property type="term" value="P:inner dynein arm assembly"/>
    <property type="evidence" value="ECO:0007669"/>
    <property type="project" value="TreeGrafter"/>
</dbReference>
<keyword evidence="3" id="KW-0862">Zinc</keyword>
<dbReference type="PROSITE" id="PS01360">
    <property type="entry name" value="ZF_MYND_1"/>
    <property type="match status" value="1"/>
</dbReference>
<proteinExistence type="predicted"/>
<dbReference type="Proteomes" id="UP001152799">
    <property type="component" value="Chromosome 2"/>
</dbReference>
<dbReference type="Pfam" id="PF01753">
    <property type="entry name" value="zf-MYND"/>
    <property type="match status" value="1"/>
</dbReference>
<dbReference type="PANTHER" id="PTHR13244">
    <property type="entry name" value="ZINC FINGER MYND DOMAIN CONTAINING PROTEIN 10"/>
    <property type="match status" value="1"/>
</dbReference>
<evidence type="ECO:0000256" key="4">
    <source>
        <dbReference type="PROSITE-ProRule" id="PRU00134"/>
    </source>
</evidence>
<keyword evidence="7" id="KW-1185">Reference proteome</keyword>
<dbReference type="EMBL" id="OU892278">
    <property type="protein sequence ID" value="CAG9764398.1"/>
    <property type="molecule type" value="Genomic_DNA"/>
</dbReference>
<evidence type="ECO:0000256" key="3">
    <source>
        <dbReference type="ARBA" id="ARBA00022833"/>
    </source>
</evidence>
<dbReference type="GO" id="GO:0044458">
    <property type="term" value="P:motile cilium assembly"/>
    <property type="evidence" value="ECO:0007669"/>
    <property type="project" value="TreeGrafter"/>
</dbReference>
<keyword evidence="2 4" id="KW-0863">Zinc-finger</keyword>
<evidence type="ECO:0000256" key="1">
    <source>
        <dbReference type="ARBA" id="ARBA00022723"/>
    </source>
</evidence>
<dbReference type="GO" id="GO:0034451">
    <property type="term" value="C:centriolar satellite"/>
    <property type="evidence" value="ECO:0007669"/>
    <property type="project" value="TreeGrafter"/>
</dbReference>
<dbReference type="PROSITE" id="PS50865">
    <property type="entry name" value="ZF_MYND_2"/>
    <property type="match status" value="1"/>
</dbReference>
<dbReference type="Gene3D" id="6.10.140.2220">
    <property type="match status" value="1"/>
</dbReference>
<keyword evidence="1" id="KW-0479">Metal-binding</keyword>
<dbReference type="GO" id="GO:0008270">
    <property type="term" value="F:zinc ion binding"/>
    <property type="evidence" value="ECO:0007669"/>
    <property type="project" value="UniProtKB-KW"/>
</dbReference>